<dbReference type="RefSeq" id="WP_127004914.1">
    <property type="nucleotide sequence ID" value="NZ_JBNPXW010000033.1"/>
</dbReference>
<dbReference type="AlphaFoldDB" id="A0A3S0WUQ4"/>
<comment type="caution">
    <text evidence="1">The sequence shown here is derived from an EMBL/GenBank/DDBJ whole genome shotgun (WGS) entry which is preliminary data.</text>
</comment>
<protein>
    <submittedName>
        <fullName evidence="1">Uncharacterized protein</fullName>
    </submittedName>
</protein>
<organism evidence="1 2">
    <name type="scientific">Azospirillum doebereinerae</name>
    <dbReference type="NCBI Taxonomy" id="92933"/>
    <lineage>
        <taxon>Bacteria</taxon>
        <taxon>Pseudomonadati</taxon>
        <taxon>Pseudomonadota</taxon>
        <taxon>Alphaproteobacteria</taxon>
        <taxon>Rhodospirillales</taxon>
        <taxon>Azospirillaceae</taxon>
        <taxon>Azospirillum</taxon>
    </lineage>
</organism>
<evidence type="ECO:0000313" key="1">
    <source>
        <dbReference type="EMBL" id="RUQ61238.1"/>
    </source>
</evidence>
<gene>
    <name evidence="1" type="ORF">EJ913_30000</name>
</gene>
<reference evidence="1 2" key="1">
    <citation type="submission" date="2018-12" db="EMBL/GenBank/DDBJ databases">
        <authorList>
            <person name="Yang Y."/>
        </authorList>
    </citation>
    <scope>NUCLEOTIDE SEQUENCE [LARGE SCALE GENOMIC DNA]</scope>
    <source>
        <strain evidence="1 2">GSF71</strain>
    </source>
</reference>
<name>A0A3S0WUQ4_9PROT</name>
<accession>A0A3S0WUQ4</accession>
<dbReference type="OrthoDB" id="8410486at2"/>
<sequence>MRNGSRQTKAQAQAVPEITIRELRESGVDGGGWMGCWAKGHHAPDAFMAAAARTDFEWDGYGRRPLVHAWMIQQDWWRCVPMAGEPGCWEYRAAVPKSRGAFPATYFSTSELAVFRWKAERKWTEADAWRAAADYSLDHSVTVFRARIGNRKVGSLIGLNREDVIARERARSDGSYDHLALEVTHVR</sequence>
<proteinExistence type="predicted"/>
<dbReference type="EMBL" id="RZIJ01000047">
    <property type="protein sequence ID" value="RUQ61238.1"/>
    <property type="molecule type" value="Genomic_DNA"/>
</dbReference>
<dbReference type="Proteomes" id="UP000280346">
    <property type="component" value="Unassembled WGS sequence"/>
</dbReference>
<evidence type="ECO:0000313" key="2">
    <source>
        <dbReference type="Proteomes" id="UP000280346"/>
    </source>
</evidence>
<keyword evidence="2" id="KW-1185">Reference proteome</keyword>